<name>A0A1B6M2A1_9HEMI</name>
<sequence length="126" mass="14072">TSGQSNPAAELEWLINGAKADSWFVEKSLPVVTSPRGPLYTRSLGLRFQAHKRYFQSADATLHLRCTSRVADLQLQHADFYPHLSTHLTNEKLAQEIHASKGTTLNTEEATLILVTIFSHSLLNML</sequence>
<feature type="non-terminal residue" evidence="1">
    <location>
        <position position="1"/>
    </location>
</feature>
<dbReference type="EMBL" id="GEBQ01009922">
    <property type="protein sequence ID" value="JAT30055.1"/>
    <property type="molecule type" value="Transcribed_RNA"/>
</dbReference>
<reference evidence="1" key="1">
    <citation type="submission" date="2015-11" db="EMBL/GenBank/DDBJ databases">
        <title>De novo transcriptome assembly of four potential Pierce s Disease insect vectors from Arizona vineyards.</title>
        <authorList>
            <person name="Tassone E.E."/>
        </authorList>
    </citation>
    <scope>NUCLEOTIDE SEQUENCE</scope>
</reference>
<proteinExistence type="predicted"/>
<protein>
    <submittedName>
        <fullName evidence="1">Uncharacterized protein</fullName>
    </submittedName>
</protein>
<gene>
    <name evidence="1" type="ORF">g.42</name>
</gene>
<dbReference type="AlphaFoldDB" id="A0A1B6M2A1"/>
<accession>A0A1B6M2A1</accession>
<evidence type="ECO:0000313" key="1">
    <source>
        <dbReference type="EMBL" id="JAT30055.1"/>
    </source>
</evidence>
<organism evidence="1">
    <name type="scientific">Graphocephala atropunctata</name>
    <dbReference type="NCBI Taxonomy" id="36148"/>
    <lineage>
        <taxon>Eukaryota</taxon>
        <taxon>Metazoa</taxon>
        <taxon>Ecdysozoa</taxon>
        <taxon>Arthropoda</taxon>
        <taxon>Hexapoda</taxon>
        <taxon>Insecta</taxon>
        <taxon>Pterygota</taxon>
        <taxon>Neoptera</taxon>
        <taxon>Paraneoptera</taxon>
        <taxon>Hemiptera</taxon>
        <taxon>Auchenorrhyncha</taxon>
        <taxon>Membracoidea</taxon>
        <taxon>Cicadellidae</taxon>
        <taxon>Cicadellinae</taxon>
        <taxon>Cicadellini</taxon>
        <taxon>Graphocephala</taxon>
    </lineage>
</organism>